<dbReference type="Pfam" id="PF00512">
    <property type="entry name" value="HisKA"/>
    <property type="match status" value="1"/>
</dbReference>
<name>A0A9D2SHX1_9FIRM</name>
<dbReference type="Pfam" id="PF02518">
    <property type="entry name" value="HATPase_c"/>
    <property type="match status" value="1"/>
</dbReference>
<evidence type="ECO:0000313" key="11">
    <source>
        <dbReference type="Proteomes" id="UP000823910"/>
    </source>
</evidence>
<dbReference type="GO" id="GO:0005886">
    <property type="term" value="C:plasma membrane"/>
    <property type="evidence" value="ECO:0007669"/>
    <property type="project" value="TreeGrafter"/>
</dbReference>
<evidence type="ECO:0000256" key="5">
    <source>
        <dbReference type="ARBA" id="ARBA00022679"/>
    </source>
</evidence>
<dbReference type="PANTHER" id="PTHR45453:SF1">
    <property type="entry name" value="PHOSPHATE REGULON SENSOR PROTEIN PHOR"/>
    <property type="match status" value="1"/>
</dbReference>
<dbReference type="GO" id="GO:0000155">
    <property type="term" value="F:phosphorelay sensor kinase activity"/>
    <property type="evidence" value="ECO:0007669"/>
    <property type="project" value="InterPro"/>
</dbReference>
<dbReference type="GO" id="GO:0016036">
    <property type="term" value="P:cellular response to phosphate starvation"/>
    <property type="evidence" value="ECO:0007669"/>
    <property type="project" value="TreeGrafter"/>
</dbReference>
<dbReference type="InterPro" id="IPR036890">
    <property type="entry name" value="HATPase_C_sf"/>
</dbReference>
<dbReference type="SMART" id="SM00388">
    <property type="entry name" value="HisKA"/>
    <property type="match status" value="1"/>
</dbReference>
<dbReference type="SMART" id="SM00387">
    <property type="entry name" value="HATPase_c"/>
    <property type="match status" value="1"/>
</dbReference>
<evidence type="ECO:0000256" key="6">
    <source>
        <dbReference type="ARBA" id="ARBA00022777"/>
    </source>
</evidence>
<dbReference type="Gene3D" id="3.30.565.10">
    <property type="entry name" value="Histidine kinase-like ATPase, C-terminal domain"/>
    <property type="match status" value="1"/>
</dbReference>
<dbReference type="InterPro" id="IPR004358">
    <property type="entry name" value="Sig_transdc_His_kin-like_C"/>
</dbReference>
<feature type="domain" description="Histidine kinase" evidence="9">
    <location>
        <begin position="191"/>
        <end position="415"/>
    </location>
</feature>
<keyword evidence="7" id="KW-0902">Two-component regulatory system</keyword>
<reference evidence="10" key="1">
    <citation type="journal article" date="2021" name="PeerJ">
        <title>Extensive microbial diversity within the chicken gut microbiome revealed by metagenomics and culture.</title>
        <authorList>
            <person name="Gilroy R."/>
            <person name="Ravi A."/>
            <person name="Getino M."/>
            <person name="Pursley I."/>
            <person name="Horton D.L."/>
            <person name="Alikhan N.F."/>
            <person name="Baker D."/>
            <person name="Gharbi K."/>
            <person name="Hall N."/>
            <person name="Watson M."/>
            <person name="Adriaenssens E.M."/>
            <person name="Foster-Nyarko E."/>
            <person name="Jarju S."/>
            <person name="Secka A."/>
            <person name="Antonio M."/>
            <person name="Oren A."/>
            <person name="Chaudhuri R.R."/>
            <person name="La Ragione R."/>
            <person name="Hildebrand F."/>
            <person name="Pallen M.J."/>
        </authorList>
    </citation>
    <scope>NUCLEOTIDE SEQUENCE</scope>
    <source>
        <strain evidence="10">CHK180-15479</strain>
    </source>
</reference>
<keyword evidence="8" id="KW-0472">Membrane</keyword>
<evidence type="ECO:0000259" key="9">
    <source>
        <dbReference type="PROSITE" id="PS50109"/>
    </source>
</evidence>
<keyword evidence="4" id="KW-0597">Phosphoprotein</keyword>
<gene>
    <name evidence="10" type="ORF">H9704_07620</name>
</gene>
<comment type="subcellular location">
    <subcellularLocation>
        <location evidence="2">Membrane</location>
    </subcellularLocation>
</comment>
<dbReference type="InterPro" id="IPR050351">
    <property type="entry name" value="BphY/WalK/GraS-like"/>
</dbReference>
<dbReference type="InterPro" id="IPR036097">
    <property type="entry name" value="HisK_dim/P_sf"/>
</dbReference>
<organism evidence="10 11">
    <name type="scientific">Candidatus Enterocloster excrementipullorum</name>
    <dbReference type="NCBI Taxonomy" id="2838559"/>
    <lineage>
        <taxon>Bacteria</taxon>
        <taxon>Bacillati</taxon>
        <taxon>Bacillota</taxon>
        <taxon>Clostridia</taxon>
        <taxon>Lachnospirales</taxon>
        <taxon>Lachnospiraceae</taxon>
        <taxon>Enterocloster</taxon>
    </lineage>
</organism>
<evidence type="ECO:0000256" key="2">
    <source>
        <dbReference type="ARBA" id="ARBA00004370"/>
    </source>
</evidence>
<keyword evidence="8" id="KW-0812">Transmembrane</keyword>
<sequence>MKELKSLRAKFVISNMLMVTLVIGLAFLAVGFFTKSNMERRSQQALDEAAVMEESGFLTYPALGGQVRFPYFILITDGNDHVIRVEGQYRLRPEDEFLQYIVADSLLAPEDAGVLEHYQLKYLRTPFENGYKITFVDTSLGESFADGMWNSLGIIGLAVWLALFGVSCLLSKWAVYPVAQSIRREKQFVADASHELKTPLTVILANAQLLNAEAAEADCREAAGISEDTRRWLSNISQEAGEMKRLVEEMLALARSEAREGIRIREKCCLSDLVIESVLSFEAVYYQNDKELDSDVEKDLWVRGEEARLLQLLKILLDNGEKYSPPGGRTQVRLERLGTRKIRLMVANTGSRIPEEKKKEIFERFYRSEDSRGSEAGYGLGLAIAKSIVEAHRGKIYVESSGGENRFYVELKTTDRKGKQNK</sequence>
<dbReference type="PROSITE" id="PS50109">
    <property type="entry name" value="HIS_KIN"/>
    <property type="match status" value="1"/>
</dbReference>
<dbReference type="GO" id="GO:0004721">
    <property type="term" value="F:phosphoprotein phosphatase activity"/>
    <property type="evidence" value="ECO:0007669"/>
    <property type="project" value="TreeGrafter"/>
</dbReference>
<reference evidence="10" key="2">
    <citation type="submission" date="2021-04" db="EMBL/GenBank/DDBJ databases">
        <authorList>
            <person name="Gilroy R."/>
        </authorList>
    </citation>
    <scope>NUCLEOTIDE SEQUENCE</scope>
    <source>
        <strain evidence="10">CHK180-15479</strain>
    </source>
</reference>
<dbReference type="Gene3D" id="1.10.287.130">
    <property type="match status" value="1"/>
</dbReference>
<dbReference type="PANTHER" id="PTHR45453">
    <property type="entry name" value="PHOSPHATE REGULON SENSOR PROTEIN PHOR"/>
    <property type="match status" value="1"/>
</dbReference>
<evidence type="ECO:0000313" key="10">
    <source>
        <dbReference type="EMBL" id="HJC06007.1"/>
    </source>
</evidence>
<keyword evidence="5" id="KW-0808">Transferase</keyword>
<dbReference type="PRINTS" id="PR00344">
    <property type="entry name" value="BCTRLSENSOR"/>
</dbReference>
<dbReference type="Proteomes" id="UP000823910">
    <property type="component" value="Unassembled WGS sequence"/>
</dbReference>
<evidence type="ECO:0000256" key="8">
    <source>
        <dbReference type="SAM" id="Phobius"/>
    </source>
</evidence>
<dbReference type="SUPFAM" id="SSF47384">
    <property type="entry name" value="Homodimeric domain of signal transducing histidine kinase"/>
    <property type="match status" value="1"/>
</dbReference>
<evidence type="ECO:0000256" key="1">
    <source>
        <dbReference type="ARBA" id="ARBA00000085"/>
    </source>
</evidence>
<dbReference type="InterPro" id="IPR003661">
    <property type="entry name" value="HisK_dim/P_dom"/>
</dbReference>
<dbReference type="EC" id="2.7.13.3" evidence="3"/>
<comment type="caution">
    <text evidence="10">The sequence shown here is derived from an EMBL/GenBank/DDBJ whole genome shotgun (WGS) entry which is preliminary data.</text>
</comment>
<proteinExistence type="predicted"/>
<evidence type="ECO:0000256" key="4">
    <source>
        <dbReference type="ARBA" id="ARBA00022553"/>
    </source>
</evidence>
<dbReference type="SUPFAM" id="SSF55874">
    <property type="entry name" value="ATPase domain of HSP90 chaperone/DNA topoisomerase II/histidine kinase"/>
    <property type="match status" value="1"/>
</dbReference>
<dbReference type="InterPro" id="IPR003594">
    <property type="entry name" value="HATPase_dom"/>
</dbReference>
<evidence type="ECO:0000256" key="7">
    <source>
        <dbReference type="ARBA" id="ARBA00023012"/>
    </source>
</evidence>
<evidence type="ECO:0000256" key="3">
    <source>
        <dbReference type="ARBA" id="ARBA00012438"/>
    </source>
</evidence>
<feature type="transmembrane region" description="Helical" evidence="8">
    <location>
        <begin position="152"/>
        <end position="176"/>
    </location>
</feature>
<dbReference type="AlphaFoldDB" id="A0A9D2SHX1"/>
<dbReference type="CDD" id="cd00075">
    <property type="entry name" value="HATPase"/>
    <property type="match status" value="1"/>
</dbReference>
<keyword evidence="6 10" id="KW-0418">Kinase</keyword>
<dbReference type="CDD" id="cd00082">
    <property type="entry name" value="HisKA"/>
    <property type="match status" value="1"/>
</dbReference>
<protein>
    <recommendedName>
        <fullName evidence="3">histidine kinase</fullName>
        <ecNumber evidence="3">2.7.13.3</ecNumber>
    </recommendedName>
</protein>
<comment type="catalytic activity">
    <reaction evidence="1">
        <text>ATP + protein L-histidine = ADP + protein N-phospho-L-histidine.</text>
        <dbReference type="EC" id="2.7.13.3"/>
    </reaction>
</comment>
<dbReference type="EMBL" id="DWWT01000031">
    <property type="protein sequence ID" value="HJC06007.1"/>
    <property type="molecule type" value="Genomic_DNA"/>
</dbReference>
<feature type="transmembrane region" description="Helical" evidence="8">
    <location>
        <begin position="12"/>
        <end position="33"/>
    </location>
</feature>
<dbReference type="InterPro" id="IPR005467">
    <property type="entry name" value="His_kinase_dom"/>
</dbReference>
<keyword evidence="8" id="KW-1133">Transmembrane helix</keyword>
<accession>A0A9D2SHX1</accession>